<sequence>MKKLTIILALIIVACSSDDNNVVPQGNNEPQEDTLIGTWKLIALNIPIQSTGETQWQSVPDWYSHSYSFNADFTVTRTGYDCEGTYENDPANYLVRTFDCPGFQNPDVQEFNISFDNHNLILRPPGSCDESGACASKYEKVIMN</sequence>
<dbReference type="PROSITE" id="PS51257">
    <property type="entry name" value="PROKAR_LIPOPROTEIN"/>
    <property type="match status" value="1"/>
</dbReference>
<comment type="caution">
    <text evidence="1">The sequence shown here is derived from an EMBL/GenBank/DDBJ whole genome shotgun (WGS) entry which is preliminary data.</text>
</comment>
<dbReference type="Proteomes" id="UP000236641">
    <property type="component" value="Unassembled WGS sequence"/>
</dbReference>
<evidence type="ECO:0000313" key="1">
    <source>
        <dbReference type="EMBL" id="PNQ75054.1"/>
    </source>
</evidence>
<gene>
    <name evidence="1" type="ORF">C1T31_02655</name>
</gene>
<evidence type="ECO:0000313" key="2">
    <source>
        <dbReference type="Proteomes" id="UP000236641"/>
    </source>
</evidence>
<dbReference type="OrthoDB" id="1442355at2"/>
<accession>A0A2K1E445</accession>
<keyword evidence="2" id="KW-1185">Reference proteome</keyword>
<name>A0A2K1E445_9FLAO</name>
<evidence type="ECO:0008006" key="3">
    <source>
        <dbReference type="Google" id="ProtNLM"/>
    </source>
</evidence>
<proteinExistence type="predicted"/>
<dbReference type="AlphaFoldDB" id="A0A2K1E445"/>
<protein>
    <recommendedName>
        <fullName evidence="3">Lipocalin-like domain-containing protein</fullName>
    </recommendedName>
</protein>
<dbReference type="RefSeq" id="WP_103050904.1">
    <property type="nucleotide sequence ID" value="NZ_POWF01000001.1"/>
</dbReference>
<organism evidence="1 2">
    <name type="scientific">Hanstruepera neustonica</name>
    <dbReference type="NCBI Taxonomy" id="1445657"/>
    <lineage>
        <taxon>Bacteria</taxon>
        <taxon>Pseudomonadati</taxon>
        <taxon>Bacteroidota</taxon>
        <taxon>Flavobacteriia</taxon>
        <taxon>Flavobacteriales</taxon>
        <taxon>Flavobacteriaceae</taxon>
        <taxon>Hanstruepera</taxon>
    </lineage>
</organism>
<reference evidence="1 2" key="1">
    <citation type="submission" date="2018-01" db="EMBL/GenBank/DDBJ databases">
        <title>The draft genome of Hanstruepera neustonica JCM19743.</title>
        <authorList>
            <person name="He R.-H."/>
            <person name="Du Z.-J."/>
        </authorList>
    </citation>
    <scope>NUCLEOTIDE SEQUENCE [LARGE SCALE GENOMIC DNA]</scope>
    <source>
        <strain evidence="1 2">JCM19743</strain>
    </source>
</reference>
<dbReference type="EMBL" id="POWF01000001">
    <property type="protein sequence ID" value="PNQ75054.1"/>
    <property type="molecule type" value="Genomic_DNA"/>
</dbReference>